<accession>A0A0C9MGW9</accession>
<keyword evidence="2" id="KW-1185">Reference proteome</keyword>
<gene>
    <name evidence="1" type="ORF">MAM1_0005c00630</name>
</gene>
<evidence type="ECO:0000313" key="1">
    <source>
        <dbReference type="EMBL" id="GAN01198.1"/>
    </source>
</evidence>
<dbReference type="EMBL" id="DF836294">
    <property type="protein sequence ID" value="GAN01198.1"/>
    <property type="molecule type" value="Genomic_DNA"/>
</dbReference>
<reference evidence="1" key="1">
    <citation type="submission" date="2014-09" db="EMBL/GenBank/DDBJ databases">
        <title>Draft genome sequence of an oleaginous Mucoromycotina fungus Mucor ambiguus NBRC6742.</title>
        <authorList>
            <person name="Takeda I."/>
            <person name="Yamane N."/>
            <person name="Morita T."/>
            <person name="Tamano K."/>
            <person name="Machida M."/>
            <person name="Baker S."/>
            <person name="Koike H."/>
        </authorList>
    </citation>
    <scope>NUCLEOTIDE SEQUENCE</scope>
    <source>
        <strain evidence="1">NBRC 6742</strain>
    </source>
</reference>
<proteinExistence type="predicted"/>
<dbReference type="Proteomes" id="UP000053815">
    <property type="component" value="Unassembled WGS sequence"/>
</dbReference>
<dbReference type="AlphaFoldDB" id="A0A0C9MGW9"/>
<name>A0A0C9MGW9_9FUNG</name>
<dbReference type="OrthoDB" id="2443300at2759"/>
<sequence length="88" mass="10523">MLTISIQLQKDNRQGPGAYKCNPFLAKNKEFCSALVVFLQELEPKIEQRPATHSVQNLWDWIKEEYKEYIKQYQLEDLNWREVCVSFI</sequence>
<evidence type="ECO:0000313" key="2">
    <source>
        <dbReference type="Proteomes" id="UP000053815"/>
    </source>
</evidence>
<protein>
    <submittedName>
        <fullName evidence="1">Uncharacterized protein</fullName>
    </submittedName>
</protein>
<organism evidence="1">
    <name type="scientific">Mucor ambiguus</name>
    <dbReference type="NCBI Taxonomy" id="91626"/>
    <lineage>
        <taxon>Eukaryota</taxon>
        <taxon>Fungi</taxon>
        <taxon>Fungi incertae sedis</taxon>
        <taxon>Mucoromycota</taxon>
        <taxon>Mucoromycotina</taxon>
        <taxon>Mucoromycetes</taxon>
        <taxon>Mucorales</taxon>
        <taxon>Mucorineae</taxon>
        <taxon>Mucoraceae</taxon>
        <taxon>Mucor</taxon>
    </lineage>
</organism>